<dbReference type="InterPro" id="IPR031165">
    <property type="entry name" value="GNAT_YJDJ"/>
</dbReference>
<dbReference type="Pfam" id="PF14542">
    <property type="entry name" value="Acetyltransf_CG"/>
    <property type="match status" value="1"/>
</dbReference>
<protein>
    <submittedName>
        <fullName evidence="2">N-acetyltransferase</fullName>
    </submittedName>
</protein>
<feature type="domain" description="N-acetyltransferase" evidence="1">
    <location>
        <begin position="5"/>
        <end position="92"/>
    </location>
</feature>
<keyword evidence="2" id="KW-0808">Transferase</keyword>
<dbReference type="EMBL" id="CP024924">
    <property type="protein sequence ID" value="ATY34881.1"/>
    <property type="molecule type" value="Genomic_DNA"/>
</dbReference>
<name>A0A2K8MTN3_9SPHN</name>
<dbReference type="GO" id="GO:0016740">
    <property type="term" value="F:transferase activity"/>
    <property type="evidence" value="ECO:0007669"/>
    <property type="project" value="UniProtKB-KW"/>
</dbReference>
<reference evidence="2 3" key="1">
    <citation type="submission" date="2017-11" db="EMBL/GenBank/DDBJ databases">
        <title>Complete genome sequence of Sphingomonas sp. Strain Cra20, a psychrotolerant potential plant growth promoting rhizobacteria.</title>
        <authorList>
            <person name="Luo Y."/>
        </authorList>
    </citation>
    <scope>NUCLEOTIDE SEQUENCE [LARGE SCALE GENOMIC DNA]</scope>
    <source>
        <strain evidence="2 3">Cra20</strain>
        <plasmid evidence="2 3">unnamed</plasmid>
    </source>
</reference>
<dbReference type="RefSeq" id="WP_100284667.1">
    <property type="nucleotide sequence ID" value="NZ_CP024924.1"/>
</dbReference>
<dbReference type="InterPro" id="IPR016181">
    <property type="entry name" value="Acyl_CoA_acyltransferase"/>
</dbReference>
<gene>
    <name evidence="2" type="ORF">CVN68_22470</name>
</gene>
<organism evidence="2 3">
    <name type="scientific">Sphingomonas psychrotolerans</name>
    <dbReference type="NCBI Taxonomy" id="1327635"/>
    <lineage>
        <taxon>Bacteria</taxon>
        <taxon>Pseudomonadati</taxon>
        <taxon>Pseudomonadota</taxon>
        <taxon>Alphaproteobacteria</taxon>
        <taxon>Sphingomonadales</taxon>
        <taxon>Sphingomonadaceae</taxon>
        <taxon>Sphingomonas</taxon>
    </lineage>
</organism>
<dbReference type="Proteomes" id="UP000229081">
    <property type="component" value="Plasmid unnamed"/>
</dbReference>
<keyword evidence="2" id="KW-0614">Plasmid</keyword>
<dbReference type="InterPro" id="IPR045057">
    <property type="entry name" value="Gcn5-rel_NAT"/>
</dbReference>
<evidence type="ECO:0000313" key="3">
    <source>
        <dbReference type="Proteomes" id="UP000229081"/>
    </source>
</evidence>
<dbReference type="PANTHER" id="PTHR31435">
    <property type="entry name" value="PROTEIN NATD1"/>
    <property type="match status" value="1"/>
</dbReference>
<dbReference type="Gene3D" id="3.40.630.30">
    <property type="match status" value="1"/>
</dbReference>
<dbReference type="SUPFAM" id="SSF55729">
    <property type="entry name" value="Acyl-CoA N-acyltransferases (Nat)"/>
    <property type="match status" value="1"/>
</dbReference>
<geneLocation type="plasmid" evidence="2 3">
    <name>unnamed</name>
</geneLocation>
<proteinExistence type="predicted"/>
<evidence type="ECO:0000259" key="1">
    <source>
        <dbReference type="PROSITE" id="PS51729"/>
    </source>
</evidence>
<dbReference type="PANTHER" id="PTHR31435:SF10">
    <property type="entry name" value="BSR4717 PROTEIN"/>
    <property type="match status" value="1"/>
</dbReference>
<dbReference type="AlphaFoldDB" id="A0A2K8MTN3"/>
<dbReference type="PROSITE" id="PS51729">
    <property type="entry name" value="GNAT_YJDJ"/>
    <property type="match status" value="1"/>
</dbReference>
<accession>A0A2K8MTN3</accession>
<keyword evidence="3" id="KW-1185">Reference proteome</keyword>
<dbReference type="KEGG" id="sphc:CVN68_22470"/>
<evidence type="ECO:0000313" key="2">
    <source>
        <dbReference type="EMBL" id="ATY34881.1"/>
    </source>
</evidence>
<sequence>MNVVEDNPAQHRFELPIDASHEVAAAYYRMDGDQVVLTHTIVPKRFSGQGLGSQLARGTFDAIRSSGRKVVLLCPFMAAFYARHPEYADIVATETQND</sequence>
<dbReference type="OrthoDB" id="9800945at2"/>